<evidence type="ECO:0000256" key="1">
    <source>
        <dbReference type="ARBA" id="ARBA00004586"/>
    </source>
</evidence>
<dbReference type="GO" id="GO:0007271">
    <property type="term" value="P:synaptic transmission, cholinergic"/>
    <property type="evidence" value="ECO:0007669"/>
    <property type="project" value="TreeGrafter"/>
</dbReference>
<keyword evidence="3 9" id="KW-0812">Transmembrane</keyword>
<organism evidence="11 12">
    <name type="scientific">Patella caerulea</name>
    <name type="common">Rayed Mediterranean limpet</name>
    <dbReference type="NCBI Taxonomy" id="87958"/>
    <lineage>
        <taxon>Eukaryota</taxon>
        <taxon>Metazoa</taxon>
        <taxon>Spiralia</taxon>
        <taxon>Lophotrochozoa</taxon>
        <taxon>Mollusca</taxon>
        <taxon>Gastropoda</taxon>
        <taxon>Patellogastropoda</taxon>
        <taxon>Patelloidea</taxon>
        <taxon>Patellidae</taxon>
        <taxon>Patella</taxon>
    </lineage>
</organism>
<dbReference type="PROSITE" id="PS51257">
    <property type="entry name" value="PROKAR_LIPOPROTEIN"/>
    <property type="match status" value="1"/>
</dbReference>
<dbReference type="GO" id="GO:0043005">
    <property type="term" value="C:neuron projection"/>
    <property type="evidence" value="ECO:0007669"/>
    <property type="project" value="TreeGrafter"/>
</dbReference>
<dbReference type="InterPro" id="IPR032763">
    <property type="entry name" value="RIC3_N"/>
</dbReference>
<evidence type="ECO:0000256" key="6">
    <source>
        <dbReference type="ARBA" id="ARBA00023136"/>
    </source>
</evidence>
<evidence type="ECO:0000256" key="7">
    <source>
        <dbReference type="SAM" id="Coils"/>
    </source>
</evidence>
<dbReference type="PANTHER" id="PTHR21723:SF3">
    <property type="entry name" value="PROTEIN RIC-3"/>
    <property type="match status" value="1"/>
</dbReference>
<dbReference type="Pfam" id="PF15361">
    <property type="entry name" value="RIC3"/>
    <property type="match status" value="1"/>
</dbReference>
<keyword evidence="12" id="KW-1185">Reference proteome</keyword>
<keyword evidence="5 9" id="KW-1133">Transmembrane helix</keyword>
<feature type="coiled-coil region" evidence="7">
    <location>
        <begin position="181"/>
        <end position="208"/>
    </location>
</feature>
<evidence type="ECO:0000256" key="5">
    <source>
        <dbReference type="ARBA" id="ARBA00022989"/>
    </source>
</evidence>
<feature type="compositionally biased region" description="Basic and acidic residues" evidence="8">
    <location>
        <begin position="53"/>
        <end position="69"/>
    </location>
</feature>
<feature type="compositionally biased region" description="Basic and acidic residues" evidence="8">
    <location>
        <begin position="334"/>
        <end position="353"/>
    </location>
</feature>
<keyword evidence="7" id="KW-0175">Coiled coil</keyword>
<feature type="region of interest" description="Disordered" evidence="8">
    <location>
        <begin position="227"/>
        <end position="402"/>
    </location>
</feature>
<evidence type="ECO:0000313" key="11">
    <source>
        <dbReference type="EMBL" id="KAK6183912.1"/>
    </source>
</evidence>
<protein>
    <recommendedName>
        <fullName evidence="10">Resistance to inhibitors of cholinesterase protein 3 N-terminal domain-containing protein</fullName>
    </recommendedName>
</protein>
<name>A0AAN8PSL4_PATCE</name>
<feature type="region of interest" description="Disordered" evidence="8">
    <location>
        <begin position="40"/>
        <end position="94"/>
    </location>
</feature>
<dbReference type="Proteomes" id="UP001347796">
    <property type="component" value="Unassembled WGS sequence"/>
</dbReference>
<evidence type="ECO:0000256" key="8">
    <source>
        <dbReference type="SAM" id="MobiDB-lite"/>
    </source>
</evidence>
<reference evidence="11 12" key="1">
    <citation type="submission" date="2024-01" db="EMBL/GenBank/DDBJ databases">
        <title>The genome of the rayed Mediterranean limpet Patella caerulea (Linnaeus, 1758).</title>
        <authorList>
            <person name="Anh-Thu Weber A."/>
            <person name="Halstead-Nussloch G."/>
        </authorList>
    </citation>
    <scope>NUCLEOTIDE SEQUENCE [LARGE SCALE GENOMIC DNA]</scope>
    <source>
        <strain evidence="11">AATW-2023a</strain>
        <tissue evidence="11">Whole specimen</tissue>
    </source>
</reference>
<dbReference type="GO" id="GO:0034394">
    <property type="term" value="P:protein localization to cell surface"/>
    <property type="evidence" value="ECO:0007669"/>
    <property type="project" value="TreeGrafter"/>
</dbReference>
<feature type="transmembrane region" description="Helical" evidence="9">
    <location>
        <begin position="97"/>
        <end position="116"/>
    </location>
</feature>
<evidence type="ECO:0000256" key="9">
    <source>
        <dbReference type="SAM" id="Phobius"/>
    </source>
</evidence>
<dbReference type="GO" id="GO:0045202">
    <property type="term" value="C:synapse"/>
    <property type="evidence" value="ECO:0007669"/>
    <property type="project" value="GOC"/>
</dbReference>
<dbReference type="InterPro" id="IPR026160">
    <property type="entry name" value="Ric3"/>
</dbReference>
<evidence type="ECO:0000256" key="3">
    <source>
        <dbReference type="ARBA" id="ARBA00022692"/>
    </source>
</evidence>
<feature type="compositionally biased region" description="Basic residues" evidence="8">
    <location>
        <begin position="393"/>
        <end position="402"/>
    </location>
</feature>
<gene>
    <name evidence="11" type="ORF">SNE40_006482</name>
</gene>
<feature type="compositionally biased region" description="Polar residues" evidence="8">
    <location>
        <begin position="363"/>
        <end position="372"/>
    </location>
</feature>
<dbReference type="EMBL" id="JAZGQO010000006">
    <property type="protein sequence ID" value="KAK6183912.1"/>
    <property type="molecule type" value="Genomic_DNA"/>
</dbReference>
<dbReference type="GO" id="GO:0043025">
    <property type="term" value="C:neuronal cell body"/>
    <property type="evidence" value="ECO:0007669"/>
    <property type="project" value="TreeGrafter"/>
</dbReference>
<comment type="similarity">
    <text evidence="2">Belongs to the ric-3 family.</text>
</comment>
<keyword evidence="6 9" id="KW-0472">Membrane</keyword>
<evidence type="ECO:0000313" key="12">
    <source>
        <dbReference type="Proteomes" id="UP001347796"/>
    </source>
</evidence>
<feature type="transmembrane region" description="Helical" evidence="9">
    <location>
        <begin position="6"/>
        <end position="24"/>
    </location>
</feature>
<evidence type="ECO:0000256" key="4">
    <source>
        <dbReference type="ARBA" id="ARBA00022824"/>
    </source>
</evidence>
<proteinExistence type="inferred from homology"/>
<feature type="domain" description="Resistance to inhibitors of cholinesterase protein 3 N-terminal" evidence="10">
    <location>
        <begin position="13"/>
        <end position="206"/>
    </location>
</feature>
<comment type="caution">
    <text evidence="11">The sequence shown here is derived from an EMBL/GenBank/DDBJ whole genome shotgun (WGS) entry which is preliminary data.</text>
</comment>
<dbReference type="PANTHER" id="PTHR21723">
    <property type="entry name" value="RESISTANCE TO INHIBITORS OF CHOLINESTERASE PROTEIN 3 RIC3"/>
    <property type="match status" value="1"/>
</dbReference>
<accession>A0AAN8PSL4</accession>
<evidence type="ECO:0000256" key="2">
    <source>
        <dbReference type="ARBA" id="ARBA00008538"/>
    </source>
</evidence>
<keyword evidence="4" id="KW-0256">Endoplasmic reticulum</keyword>
<evidence type="ECO:0000259" key="10">
    <source>
        <dbReference type="Pfam" id="PF15361"/>
    </source>
</evidence>
<dbReference type="AlphaFoldDB" id="A0AAN8PSL4"/>
<comment type="subcellular location">
    <subcellularLocation>
        <location evidence="1">Endoplasmic reticulum membrane</location>
    </subcellularLocation>
</comment>
<feature type="compositionally biased region" description="Polar residues" evidence="8">
    <location>
        <begin position="304"/>
        <end position="320"/>
    </location>
</feature>
<feature type="compositionally biased region" description="Basic and acidic residues" evidence="8">
    <location>
        <begin position="228"/>
        <end position="270"/>
    </location>
</feature>
<sequence>MSTIKTVGVLAIIVGCFAVLYPRFMHPIVLRAFGMHKTHDPGEETPLYPPHKMGGDPRARANARPDGRQHMRPGPPPGLRASVDMERERAQQGGGRGMMGVVLPMYAVGIVLYLIYTLVKVFNKRSEEESGSENVLADYLQKETPTFDATNPLDCNASMEEFMKRQKNNELEKLLVKADDKNITSVEMKALQKRLEETEAQMSSILRAMQAVSTKVDDVAASDPDLQDAMKESAKEAAKSTDEKTDKTSDDKTSDEKTEKASDETSDKSSQESASPDGERRAVFSDSSPDLASFEIVDRKKGNQSDTSNNTEDDISQSLCSEVENIGAGDLPESEIKMKESESTESCSGEKDNNMVAPESEQGEVTDTSSDQAEGATEELLPEAKTEEVNSSVRHRKTETSP</sequence>
<dbReference type="GO" id="GO:0005789">
    <property type="term" value="C:endoplasmic reticulum membrane"/>
    <property type="evidence" value="ECO:0007669"/>
    <property type="project" value="UniProtKB-SubCell"/>
</dbReference>